<evidence type="ECO:0000313" key="2">
    <source>
        <dbReference type="EMBL" id="CAK9100699.1"/>
    </source>
</evidence>
<dbReference type="Proteomes" id="UP001642464">
    <property type="component" value="Unassembled WGS sequence"/>
</dbReference>
<organism evidence="2 4">
    <name type="scientific">Durusdinium trenchii</name>
    <dbReference type="NCBI Taxonomy" id="1381693"/>
    <lineage>
        <taxon>Eukaryota</taxon>
        <taxon>Sar</taxon>
        <taxon>Alveolata</taxon>
        <taxon>Dinophyceae</taxon>
        <taxon>Suessiales</taxon>
        <taxon>Symbiodiniaceae</taxon>
        <taxon>Durusdinium</taxon>
    </lineage>
</organism>
<evidence type="ECO:0000313" key="4">
    <source>
        <dbReference type="Proteomes" id="UP001642464"/>
    </source>
</evidence>
<accession>A0ABP0RKP7</accession>
<sequence>MRVRTRRRAVLMEQTDSQEDEGFHAQVPRAILQDLAAQRDVKTQAVSSCQTQQEQIAKKVVQAFGPSSWDYRLEAQYCIFFKDPWSLLLDRLEEDSHHFRFAIHMVDKLPLETRLEELSEELLECRGSANELARLHDEVRRRKITNNSFEAEVAAEASKQKLEKQCGELLRKFRDWSTQVNDLDLNQIFEAAPVREARVQKMQLELQNAQKKIEEGEATFAEAVEENE</sequence>
<dbReference type="EMBL" id="CAXAMM010041684">
    <property type="protein sequence ID" value="CAK9100699.1"/>
    <property type="molecule type" value="Genomic_DNA"/>
</dbReference>
<keyword evidence="1" id="KW-0175">Coiled coil</keyword>
<feature type="coiled-coil region" evidence="1">
    <location>
        <begin position="194"/>
        <end position="226"/>
    </location>
</feature>
<name>A0ABP0RKP7_9DINO</name>
<gene>
    <name evidence="2" type="ORF">SCF082_LOCUS47104</name>
    <name evidence="3" type="ORF">SCF082_LOCUS47340</name>
</gene>
<keyword evidence="4" id="KW-1185">Reference proteome</keyword>
<comment type="caution">
    <text evidence="2">The sequence shown here is derived from an EMBL/GenBank/DDBJ whole genome shotgun (WGS) entry which is preliminary data.</text>
</comment>
<evidence type="ECO:0000313" key="3">
    <source>
        <dbReference type="EMBL" id="CAK9101229.1"/>
    </source>
</evidence>
<protein>
    <submittedName>
        <fullName evidence="2">GTP cyclohydrolase URC1</fullName>
    </submittedName>
</protein>
<proteinExistence type="predicted"/>
<evidence type="ECO:0000256" key="1">
    <source>
        <dbReference type="SAM" id="Coils"/>
    </source>
</evidence>
<reference evidence="2 4" key="1">
    <citation type="submission" date="2024-02" db="EMBL/GenBank/DDBJ databases">
        <authorList>
            <person name="Chen Y."/>
            <person name="Shah S."/>
            <person name="Dougan E. K."/>
            <person name="Thang M."/>
            <person name="Chan C."/>
        </authorList>
    </citation>
    <scope>NUCLEOTIDE SEQUENCE [LARGE SCALE GENOMIC DNA]</scope>
</reference>
<dbReference type="EMBL" id="CAXAMM010041795">
    <property type="protein sequence ID" value="CAK9101229.1"/>
    <property type="molecule type" value="Genomic_DNA"/>
</dbReference>